<protein>
    <recommendedName>
        <fullName evidence="1">CoA-binding domain-containing protein</fullName>
    </recommendedName>
</protein>
<dbReference type="SMART" id="SM00881">
    <property type="entry name" value="CoA_binding"/>
    <property type="match status" value="1"/>
</dbReference>
<feature type="domain" description="CoA-binding" evidence="1">
    <location>
        <begin position="58"/>
        <end position="151"/>
    </location>
</feature>
<dbReference type="AlphaFoldDB" id="A0A1J5T0K3"/>
<comment type="caution">
    <text evidence="2">The sequence shown here is derived from an EMBL/GenBank/DDBJ whole genome shotgun (WGS) entry which is preliminary data.</text>
</comment>
<dbReference type="SUPFAM" id="SSF51735">
    <property type="entry name" value="NAD(P)-binding Rossmann-fold domains"/>
    <property type="match status" value="1"/>
</dbReference>
<gene>
    <name evidence="2" type="ORF">GALL_81780</name>
</gene>
<dbReference type="PANTHER" id="PTHR33303:SF2">
    <property type="entry name" value="COA-BINDING DOMAIN-CONTAINING PROTEIN"/>
    <property type="match status" value="1"/>
</dbReference>
<dbReference type="EMBL" id="MLJW01000025">
    <property type="protein sequence ID" value="OIR09773.1"/>
    <property type="molecule type" value="Genomic_DNA"/>
</dbReference>
<evidence type="ECO:0000313" key="2">
    <source>
        <dbReference type="EMBL" id="OIR09773.1"/>
    </source>
</evidence>
<name>A0A1J5T0K3_9ZZZZ</name>
<dbReference type="InterPro" id="IPR003781">
    <property type="entry name" value="CoA-bd"/>
</dbReference>
<sequence length="185" mass="20336">MTVSFGNQYSIQLSYERVEAGAQYSVFLHAPPAPDRAKNAIVHGMSFSNPAPQDICKLLREVRSVAVVGLSSNPGRPSFHVAQALQSFGYRIFPVHPKVTEVLGEKAYPDLESLPELPDIVDVFRAPEHVPAIVDSCIRLGIKNLWLQDGVVHEEAALRARQAGITVVMDRCMFRDHTQLCGTGS</sequence>
<dbReference type="PANTHER" id="PTHR33303">
    <property type="entry name" value="CYTOPLASMIC PROTEIN-RELATED"/>
    <property type="match status" value="1"/>
</dbReference>
<dbReference type="Pfam" id="PF13380">
    <property type="entry name" value="CoA_binding_2"/>
    <property type="match status" value="1"/>
</dbReference>
<accession>A0A1J5T0K3</accession>
<dbReference type="Gene3D" id="3.40.50.720">
    <property type="entry name" value="NAD(P)-binding Rossmann-like Domain"/>
    <property type="match status" value="1"/>
</dbReference>
<proteinExistence type="predicted"/>
<organism evidence="2">
    <name type="scientific">mine drainage metagenome</name>
    <dbReference type="NCBI Taxonomy" id="410659"/>
    <lineage>
        <taxon>unclassified sequences</taxon>
        <taxon>metagenomes</taxon>
        <taxon>ecological metagenomes</taxon>
    </lineage>
</organism>
<dbReference type="InterPro" id="IPR036291">
    <property type="entry name" value="NAD(P)-bd_dom_sf"/>
</dbReference>
<evidence type="ECO:0000259" key="1">
    <source>
        <dbReference type="SMART" id="SM00881"/>
    </source>
</evidence>
<reference evidence="2" key="1">
    <citation type="submission" date="2016-10" db="EMBL/GenBank/DDBJ databases">
        <title>Sequence of Gallionella enrichment culture.</title>
        <authorList>
            <person name="Poehlein A."/>
            <person name="Muehling M."/>
            <person name="Daniel R."/>
        </authorList>
    </citation>
    <scope>NUCLEOTIDE SEQUENCE</scope>
</reference>